<gene>
    <name evidence="1" type="ORF">IQ227_07940</name>
</gene>
<keyword evidence="1" id="KW-0489">Methyltransferase</keyword>
<keyword evidence="1" id="KW-0808">Transferase</keyword>
<dbReference type="GO" id="GO:0032259">
    <property type="term" value="P:methylation"/>
    <property type="evidence" value="ECO:0007669"/>
    <property type="project" value="UniProtKB-KW"/>
</dbReference>
<proteinExistence type="predicted"/>
<reference evidence="1 2" key="1">
    <citation type="submission" date="2020-10" db="EMBL/GenBank/DDBJ databases">
        <authorList>
            <person name="Castelo-Branco R."/>
            <person name="Eusebio N."/>
            <person name="Adriana R."/>
            <person name="Vieira A."/>
            <person name="Brugerolle De Fraissinette N."/>
            <person name="Rezende De Castro R."/>
            <person name="Schneider M.P."/>
            <person name="Vasconcelos V."/>
            <person name="Leao P.N."/>
        </authorList>
    </citation>
    <scope>NUCLEOTIDE SEQUENCE [LARGE SCALE GENOMIC DNA]</scope>
    <source>
        <strain evidence="1 2">LEGE 00250</strain>
    </source>
</reference>
<dbReference type="InterPro" id="IPR029063">
    <property type="entry name" value="SAM-dependent_MTases_sf"/>
</dbReference>
<dbReference type="RefSeq" id="WP_193942405.1">
    <property type="nucleotide sequence ID" value="NZ_JADEWB010000030.1"/>
</dbReference>
<accession>A0ABR9VBX3</accession>
<dbReference type="Pfam" id="PF13578">
    <property type="entry name" value="Methyltransf_24"/>
    <property type="match status" value="1"/>
</dbReference>
<dbReference type="Proteomes" id="UP000606776">
    <property type="component" value="Unassembled WGS sequence"/>
</dbReference>
<protein>
    <submittedName>
        <fullName evidence="1">Class I SAM-dependent methyltransferase</fullName>
    </submittedName>
</protein>
<evidence type="ECO:0000313" key="2">
    <source>
        <dbReference type="Proteomes" id="UP000606776"/>
    </source>
</evidence>
<sequence length="220" mass="25457">MVNLTRMEEINSVCIGYSGQHHWQFFREALSHPDIKNICMIGVYYGRDIAYMKAIAQELGRTDCVIVGVDKFEDRFCEDWPEEKRNLTWQEAGFGHAPDLQKTRSNLLKLGLSSNVFLVSDFDVNFLQNTAQVFDLIYIDTSHDYESVKNLINLALRKVKPHGFLAGDDFSDEGTWGVAKAVRESFPKFELFYNWIWLARMSELGLQNNNLSHQFTDELE</sequence>
<organism evidence="1 2">
    <name type="scientific">Sphaerospermopsis aphanizomenoides LEGE 00250</name>
    <dbReference type="NCBI Taxonomy" id="2777972"/>
    <lineage>
        <taxon>Bacteria</taxon>
        <taxon>Bacillati</taxon>
        <taxon>Cyanobacteriota</taxon>
        <taxon>Cyanophyceae</taxon>
        <taxon>Nostocales</taxon>
        <taxon>Aphanizomenonaceae</taxon>
        <taxon>Sphaerospermopsis</taxon>
        <taxon>Sphaerospermopsis aphanizomenoides</taxon>
    </lineage>
</organism>
<keyword evidence="2" id="KW-1185">Reference proteome</keyword>
<dbReference type="PANTHER" id="PTHR37909:SF1">
    <property type="entry name" value="S-ADENOSYL-L-METHIONINE-DEPENDENT METHYLTRANSFERASES SUPERFAMILY PROTEIN"/>
    <property type="match status" value="1"/>
</dbReference>
<dbReference type="Gene3D" id="3.40.50.150">
    <property type="entry name" value="Vaccinia Virus protein VP39"/>
    <property type="match status" value="1"/>
</dbReference>
<comment type="caution">
    <text evidence="1">The sequence shown here is derived from an EMBL/GenBank/DDBJ whole genome shotgun (WGS) entry which is preliminary data.</text>
</comment>
<dbReference type="PANTHER" id="PTHR37909">
    <property type="entry name" value="S-ADENOSYL-L-METHIONINE-DEPENDENT METHYLTRANSFERASES SUPERFAMILY PROTEIN"/>
    <property type="match status" value="1"/>
</dbReference>
<dbReference type="EMBL" id="JADEWB010000030">
    <property type="protein sequence ID" value="MBE9235963.1"/>
    <property type="molecule type" value="Genomic_DNA"/>
</dbReference>
<dbReference type="SUPFAM" id="SSF53335">
    <property type="entry name" value="S-adenosyl-L-methionine-dependent methyltransferases"/>
    <property type="match status" value="1"/>
</dbReference>
<evidence type="ECO:0000313" key="1">
    <source>
        <dbReference type="EMBL" id="MBE9235963.1"/>
    </source>
</evidence>
<name>A0ABR9VBX3_9CYAN</name>
<dbReference type="GO" id="GO:0008168">
    <property type="term" value="F:methyltransferase activity"/>
    <property type="evidence" value="ECO:0007669"/>
    <property type="project" value="UniProtKB-KW"/>
</dbReference>